<proteinExistence type="predicted"/>
<reference evidence="1" key="1">
    <citation type="submission" date="2021-06" db="EMBL/GenBank/DDBJ databases">
        <authorList>
            <person name="Kallberg Y."/>
            <person name="Tangrot J."/>
            <person name="Rosling A."/>
        </authorList>
    </citation>
    <scope>NUCLEOTIDE SEQUENCE</scope>
    <source>
        <strain evidence="1">FL130A</strain>
    </source>
</reference>
<dbReference type="AlphaFoldDB" id="A0A9N9B985"/>
<gene>
    <name evidence="1" type="ORF">ALEPTO_LOCUS6193</name>
</gene>
<protein>
    <submittedName>
        <fullName evidence="1">9079_t:CDS:1</fullName>
    </submittedName>
</protein>
<dbReference type="EMBL" id="CAJVPS010002014">
    <property type="protein sequence ID" value="CAG8557670.1"/>
    <property type="molecule type" value="Genomic_DNA"/>
</dbReference>
<feature type="non-terminal residue" evidence="1">
    <location>
        <position position="1"/>
    </location>
</feature>
<evidence type="ECO:0000313" key="1">
    <source>
        <dbReference type="EMBL" id="CAG8557670.1"/>
    </source>
</evidence>
<sequence length="40" mass="4588">INLAECTLYKIHTSLDSRYDSISRLPPMHTHADLKVFTIS</sequence>
<name>A0A9N9B985_9GLOM</name>
<keyword evidence="2" id="KW-1185">Reference proteome</keyword>
<evidence type="ECO:0000313" key="2">
    <source>
        <dbReference type="Proteomes" id="UP000789508"/>
    </source>
</evidence>
<comment type="caution">
    <text evidence="1">The sequence shown here is derived from an EMBL/GenBank/DDBJ whole genome shotgun (WGS) entry which is preliminary data.</text>
</comment>
<dbReference type="Proteomes" id="UP000789508">
    <property type="component" value="Unassembled WGS sequence"/>
</dbReference>
<organism evidence="1 2">
    <name type="scientific">Ambispora leptoticha</name>
    <dbReference type="NCBI Taxonomy" id="144679"/>
    <lineage>
        <taxon>Eukaryota</taxon>
        <taxon>Fungi</taxon>
        <taxon>Fungi incertae sedis</taxon>
        <taxon>Mucoromycota</taxon>
        <taxon>Glomeromycotina</taxon>
        <taxon>Glomeromycetes</taxon>
        <taxon>Archaeosporales</taxon>
        <taxon>Ambisporaceae</taxon>
        <taxon>Ambispora</taxon>
    </lineage>
</organism>
<accession>A0A9N9B985</accession>